<dbReference type="RefSeq" id="WP_013661023.1">
    <property type="nucleotide sequence ID" value="NC_015276.1"/>
</dbReference>
<dbReference type="STRING" id="717774.Marme_1862"/>
<proteinExistence type="predicted"/>
<reference evidence="1 2" key="1">
    <citation type="journal article" date="2012" name="Stand. Genomic Sci.">
        <title>Complete genome sequence of the melanogenic marine bacterium Marinomonas mediterranea type strain (MMB-1(T)).</title>
        <authorList>
            <person name="Lucas-Elio P."/>
            <person name="Goodwin L."/>
            <person name="Woyke T."/>
            <person name="Pitluck S."/>
            <person name="Nolan M."/>
            <person name="Kyrpides N.C."/>
            <person name="Detter J.C."/>
            <person name="Copeland A."/>
            <person name="Teshima H."/>
            <person name="Bruce D."/>
            <person name="Detter C."/>
            <person name="Tapia R."/>
            <person name="Han S."/>
            <person name="Land M.L."/>
            <person name="Ivanova N."/>
            <person name="Mikhailova N."/>
            <person name="Johnston A.W."/>
            <person name="Sanchez-Amat A."/>
        </authorList>
    </citation>
    <scope>NUCLEOTIDE SEQUENCE [LARGE SCALE GENOMIC DNA]</scope>
    <source>
        <strain evidence="2">ATCC 700492 / JCM 21426 / NBRC 103028 / MMB-1</strain>
    </source>
</reference>
<dbReference type="Proteomes" id="UP000001062">
    <property type="component" value="Chromosome"/>
</dbReference>
<accession>F2K240</accession>
<dbReference type="EMBL" id="CP002583">
    <property type="protein sequence ID" value="ADZ91118.1"/>
    <property type="molecule type" value="Genomic_DNA"/>
</dbReference>
<protein>
    <submittedName>
        <fullName evidence="1">Late control D family protein</fullName>
    </submittedName>
</protein>
<sequence length="336" mass="36867">MGLNDKPKVRVSGAGESVINARLTSWERIDAAGFQSDQLTLRINTAGQSGIPKEGAVLIWHEGYEGNMVEKGQFTITRIVPTLFPPSVTIIATAAPFQIDDKTGFKERRTRTFENISLADLFRQVVTQHNFSPRVATEFESLMLDHIDQIDETDSAFLTRIAKERDAIAKPVNNLYVLARRGQVKTVTGKAIPPVVVGVSSQNDPSKTNQFINCQLDQPSRGKLSGVKANWTNNNTGEEHPVSVGTKPFKKLRQAYESEQAALTACKDELTKIQRRGTSVTLDLPGNPKLVAEGILTLNDTFPPEMKGNWSIDKVTARGDCRGGYRCGVVGKLSIS</sequence>
<dbReference type="HOGENOM" id="CLU_037957_2_0_6"/>
<evidence type="ECO:0000313" key="2">
    <source>
        <dbReference type="Proteomes" id="UP000001062"/>
    </source>
</evidence>
<dbReference type="PATRIC" id="fig|717774.3.peg.1917"/>
<dbReference type="OrthoDB" id="4070623at2"/>
<gene>
    <name evidence="1" type="ordered locus">Marme_1862</name>
</gene>
<dbReference type="eggNOG" id="COG3500">
    <property type="taxonomic scope" value="Bacteria"/>
</dbReference>
<organism evidence="1 2">
    <name type="scientific">Marinomonas mediterranea (strain ATCC 700492 / JCM 21426 / NBRC 103028 / MMB-1)</name>
    <dbReference type="NCBI Taxonomy" id="717774"/>
    <lineage>
        <taxon>Bacteria</taxon>
        <taxon>Pseudomonadati</taxon>
        <taxon>Pseudomonadota</taxon>
        <taxon>Gammaproteobacteria</taxon>
        <taxon>Oceanospirillales</taxon>
        <taxon>Oceanospirillaceae</taxon>
        <taxon>Marinomonas</taxon>
    </lineage>
</organism>
<dbReference type="SUPFAM" id="SSF69279">
    <property type="entry name" value="Phage tail proteins"/>
    <property type="match status" value="1"/>
</dbReference>
<evidence type="ECO:0000313" key="1">
    <source>
        <dbReference type="EMBL" id="ADZ91118.1"/>
    </source>
</evidence>
<keyword evidence="2" id="KW-1185">Reference proteome</keyword>
<name>F2K240_MARM1</name>
<dbReference type="AlphaFoldDB" id="F2K240"/>
<dbReference type="KEGG" id="mme:Marme_1862"/>